<comment type="caution">
    <text evidence="1">The sequence shown here is derived from an EMBL/GenBank/DDBJ whole genome shotgun (WGS) entry which is preliminary data.</text>
</comment>
<protein>
    <submittedName>
        <fullName evidence="1">Uncharacterized protein</fullName>
    </submittedName>
</protein>
<sequence>MRRRLWADADRQAACSRGWFSVAMHPKEAAGGRSCRSGS</sequence>
<keyword evidence="2" id="KW-1185">Reference proteome</keyword>
<evidence type="ECO:0000313" key="2">
    <source>
        <dbReference type="Proteomes" id="UP000005561"/>
    </source>
</evidence>
<organism evidence="1 2">
    <name type="scientific">Marvinbryantia formatexigens DSM 14469</name>
    <dbReference type="NCBI Taxonomy" id="478749"/>
    <lineage>
        <taxon>Bacteria</taxon>
        <taxon>Bacillati</taxon>
        <taxon>Bacillota</taxon>
        <taxon>Clostridia</taxon>
        <taxon>Lachnospirales</taxon>
        <taxon>Lachnospiraceae</taxon>
        <taxon>Marvinbryantia</taxon>
    </lineage>
</organism>
<accession>C6LBA7</accession>
<evidence type="ECO:0000313" key="1">
    <source>
        <dbReference type="EMBL" id="EET62238.1"/>
    </source>
</evidence>
<dbReference type="EMBL" id="ACCL02000003">
    <property type="protein sequence ID" value="EET62238.1"/>
    <property type="molecule type" value="Genomic_DNA"/>
</dbReference>
<dbReference type="Proteomes" id="UP000005561">
    <property type="component" value="Unassembled WGS sequence"/>
</dbReference>
<name>C6LBA7_9FIRM</name>
<proteinExistence type="predicted"/>
<dbReference type="AlphaFoldDB" id="C6LBA7"/>
<gene>
    <name evidence="1" type="ORF">BRYFOR_05902</name>
</gene>
<reference evidence="1" key="1">
    <citation type="submission" date="2009-07" db="EMBL/GenBank/DDBJ databases">
        <authorList>
            <person name="Weinstock G."/>
            <person name="Sodergren E."/>
            <person name="Clifton S."/>
            <person name="Fulton L."/>
            <person name="Fulton B."/>
            <person name="Courtney L."/>
            <person name="Fronick C."/>
            <person name="Harrison M."/>
            <person name="Strong C."/>
            <person name="Farmer C."/>
            <person name="Delahaunty K."/>
            <person name="Markovic C."/>
            <person name="Hall O."/>
            <person name="Minx P."/>
            <person name="Tomlinson C."/>
            <person name="Mitreva M."/>
            <person name="Nelson J."/>
            <person name="Hou S."/>
            <person name="Wollam A."/>
            <person name="Pepin K.H."/>
            <person name="Johnson M."/>
            <person name="Bhonagiri V."/>
            <person name="Nash W.E."/>
            <person name="Warren W."/>
            <person name="Chinwalla A."/>
            <person name="Mardis E.R."/>
            <person name="Wilson R.K."/>
        </authorList>
    </citation>
    <scope>NUCLEOTIDE SEQUENCE [LARGE SCALE GENOMIC DNA]</scope>
    <source>
        <strain evidence="1">DSM 14469</strain>
    </source>
</reference>